<proteinExistence type="predicted"/>
<dbReference type="AlphaFoldDB" id="A0A1G8P1N6"/>
<name>A0A1G8P1N6_9BURK</name>
<evidence type="ECO:0000313" key="2">
    <source>
        <dbReference type="Proteomes" id="UP000199706"/>
    </source>
</evidence>
<organism evidence="1 2">
    <name type="scientific">Paraburkholderia phenazinium</name>
    <dbReference type="NCBI Taxonomy" id="60549"/>
    <lineage>
        <taxon>Bacteria</taxon>
        <taxon>Pseudomonadati</taxon>
        <taxon>Pseudomonadota</taxon>
        <taxon>Betaproteobacteria</taxon>
        <taxon>Burkholderiales</taxon>
        <taxon>Burkholderiaceae</taxon>
        <taxon>Paraburkholderia</taxon>
    </lineage>
</organism>
<protein>
    <submittedName>
        <fullName evidence="1">Alcohol dehydrogenase, propanol-preferring</fullName>
    </submittedName>
</protein>
<evidence type="ECO:0000313" key="1">
    <source>
        <dbReference type="EMBL" id="SDI86451.1"/>
    </source>
</evidence>
<sequence>MVSAANLTREDGLTFLRLAAEIPLDIETTPYPLGEANRALADLREGKLTGAAVLAIR</sequence>
<gene>
    <name evidence="1" type="ORF">SAMN05216466_13918</name>
</gene>
<reference evidence="1 2" key="1">
    <citation type="submission" date="2016-10" db="EMBL/GenBank/DDBJ databases">
        <authorList>
            <person name="de Groot N.N."/>
        </authorList>
    </citation>
    <scope>NUCLEOTIDE SEQUENCE [LARGE SCALE GENOMIC DNA]</scope>
    <source>
        <strain evidence="1 2">LMG 2247</strain>
    </source>
</reference>
<dbReference type="Proteomes" id="UP000199706">
    <property type="component" value="Unassembled WGS sequence"/>
</dbReference>
<dbReference type="EMBL" id="FNCJ01000039">
    <property type="protein sequence ID" value="SDI86451.1"/>
    <property type="molecule type" value="Genomic_DNA"/>
</dbReference>
<accession>A0A1G8P1N6</accession>